<dbReference type="Pfam" id="PF01408">
    <property type="entry name" value="GFO_IDH_MocA"/>
    <property type="match status" value="1"/>
</dbReference>
<comment type="caution">
    <text evidence="3">The sequence shown here is derived from an EMBL/GenBank/DDBJ whole genome shotgun (WGS) entry which is preliminary data.</text>
</comment>
<dbReference type="InterPro" id="IPR036291">
    <property type="entry name" value="NAD(P)-bd_dom_sf"/>
</dbReference>
<organism evidence="3 4">
    <name type="scientific">Selenomonas ruminantium</name>
    <dbReference type="NCBI Taxonomy" id="971"/>
    <lineage>
        <taxon>Bacteria</taxon>
        <taxon>Bacillati</taxon>
        <taxon>Bacillota</taxon>
        <taxon>Negativicutes</taxon>
        <taxon>Selenomonadales</taxon>
        <taxon>Selenomonadaceae</taxon>
        <taxon>Selenomonas</taxon>
    </lineage>
</organism>
<name>A0A927ZXQ5_SELRU</name>
<feature type="domain" description="GFO/IDH/MocA-like oxidoreductase" evidence="2">
    <location>
        <begin position="140"/>
        <end position="250"/>
    </location>
</feature>
<dbReference type="Gene3D" id="3.40.50.720">
    <property type="entry name" value="NAD(P)-binding Rossmann-like Domain"/>
    <property type="match status" value="1"/>
</dbReference>
<dbReference type="Proteomes" id="UP000761380">
    <property type="component" value="Unassembled WGS sequence"/>
</dbReference>
<sequence length="332" mass="36792">MKLAILGTGFIVHEGALPALQSVPEIEVTAIFARPRSKEKADALAVKYAIPQVYTDYDELLFSADVDFVYVGLTNSVHYEYAKKALMAGKHVIMEKPFASTVAEVEELRDLALARHLYMFEAVTLLHTPNFQAIWETLPKLGKIKAVQANYSQYSSRYDKYLAGVVQPAFDPELSGGALYDINIYNLNLIIGLFGEPKDAVYMPNIGFNGIDTSGILMLQYPGFTATALGAKDSESPCFATVQGEKGWLRTIGAPNELKAFELSLHGSHTTTRYELNRYSHRMVHEFQAFAKMYQEEDYAGMEKGLNVSVAVMKTAEKARKAAGIVFGCDKQ</sequence>
<evidence type="ECO:0000313" key="3">
    <source>
        <dbReference type="EMBL" id="MBE6092799.1"/>
    </source>
</evidence>
<feature type="domain" description="Gfo/Idh/MocA-like oxidoreductase N-terminal" evidence="1">
    <location>
        <begin position="2"/>
        <end position="116"/>
    </location>
</feature>
<dbReference type="PANTHER" id="PTHR43054:SF1">
    <property type="entry name" value="SCYLLO-INOSITOL 2-DEHYDROGENASE (NADP(+)) IOLU"/>
    <property type="match status" value="1"/>
</dbReference>
<dbReference type="SUPFAM" id="SSF51735">
    <property type="entry name" value="NAD(P)-binding Rossmann-fold domains"/>
    <property type="match status" value="1"/>
</dbReference>
<accession>A0A927ZXQ5</accession>
<reference evidence="3" key="1">
    <citation type="submission" date="2019-04" db="EMBL/GenBank/DDBJ databases">
        <title>Evolution of Biomass-Degrading Anaerobic Consortia Revealed by Metagenomics.</title>
        <authorList>
            <person name="Peng X."/>
        </authorList>
    </citation>
    <scope>NUCLEOTIDE SEQUENCE</scope>
    <source>
        <strain evidence="3">SIG240</strain>
    </source>
</reference>
<gene>
    <name evidence="3" type="ORF">E7201_06485</name>
</gene>
<dbReference type="GO" id="GO:0000166">
    <property type="term" value="F:nucleotide binding"/>
    <property type="evidence" value="ECO:0007669"/>
    <property type="project" value="InterPro"/>
</dbReference>
<evidence type="ECO:0000259" key="1">
    <source>
        <dbReference type="Pfam" id="PF01408"/>
    </source>
</evidence>
<dbReference type="PANTHER" id="PTHR43054">
    <property type="match status" value="1"/>
</dbReference>
<dbReference type="AlphaFoldDB" id="A0A927ZXQ5"/>
<dbReference type="EMBL" id="SVBY01000038">
    <property type="protein sequence ID" value="MBE6092799.1"/>
    <property type="molecule type" value="Genomic_DNA"/>
</dbReference>
<evidence type="ECO:0000259" key="2">
    <source>
        <dbReference type="Pfam" id="PF22725"/>
    </source>
</evidence>
<dbReference type="SUPFAM" id="SSF55347">
    <property type="entry name" value="Glyceraldehyde-3-phosphate dehydrogenase-like, C-terminal domain"/>
    <property type="match status" value="1"/>
</dbReference>
<dbReference type="InterPro" id="IPR000683">
    <property type="entry name" value="Gfo/Idh/MocA-like_OxRdtase_N"/>
</dbReference>
<proteinExistence type="predicted"/>
<dbReference type="Pfam" id="PF22725">
    <property type="entry name" value="GFO_IDH_MocA_C3"/>
    <property type="match status" value="1"/>
</dbReference>
<dbReference type="Gene3D" id="3.30.360.10">
    <property type="entry name" value="Dihydrodipicolinate Reductase, domain 2"/>
    <property type="match status" value="1"/>
</dbReference>
<evidence type="ECO:0000313" key="4">
    <source>
        <dbReference type="Proteomes" id="UP000761380"/>
    </source>
</evidence>
<protein>
    <submittedName>
        <fullName evidence="3">Gfo/Idh/MocA family oxidoreductase</fullName>
    </submittedName>
</protein>
<dbReference type="InterPro" id="IPR055170">
    <property type="entry name" value="GFO_IDH_MocA-like_dom"/>
</dbReference>